<feature type="region of interest" description="Disordered" evidence="1">
    <location>
        <begin position="67"/>
        <end position="88"/>
    </location>
</feature>
<dbReference type="InterPro" id="IPR039882">
    <property type="entry name" value="ZN414"/>
</dbReference>
<proteinExistence type="predicted"/>
<dbReference type="EMBL" id="VZSX01000265">
    <property type="protein sequence ID" value="NXA43238.1"/>
    <property type="molecule type" value="Genomic_DNA"/>
</dbReference>
<dbReference type="PANTHER" id="PTHR21695:SF0">
    <property type="entry name" value="ZINC FINGER PROTEIN 414"/>
    <property type="match status" value="1"/>
</dbReference>
<evidence type="ECO:0000313" key="2">
    <source>
        <dbReference type="EMBL" id="NXA43238.1"/>
    </source>
</evidence>
<dbReference type="PANTHER" id="PTHR21695">
    <property type="entry name" value="ZINC FINGER PROTEIN 414"/>
    <property type="match status" value="1"/>
</dbReference>
<reference evidence="2 3" key="1">
    <citation type="submission" date="2019-09" db="EMBL/GenBank/DDBJ databases">
        <title>Bird 10,000 Genomes (B10K) Project - Family phase.</title>
        <authorList>
            <person name="Zhang G."/>
        </authorList>
    </citation>
    <scope>NUCLEOTIDE SEQUENCE [LARGE SCALE GENOMIC DNA]</scope>
    <source>
        <strain evidence="2">B10K-LSUMZ-16893</strain>
    </source>
</reference>
<dbReference type="AlphaFoldDB" id="A0A7K7VQM8"/>
<dbReference type="OrthoDB" id="8730587at2759"/>
<feature type="non-terminal residue" evidence="2">
    <location>
        <position position="1"/>
    </location>
</feature>
<sequence length="184" mass="19230">ARGPRGRRPPPLDGGHAAAPAGRPPLPTAGAQPVRAVVPGAALGASPLLGAGALRVLRAPLVLQLTSALGPAPPPALRARPGPPRLQRHVEEEPSRGVALPPVPMPVLAGHSSAGRIVWEHTRGRYSCTQCPFGTASRDDMTLHTEEHRKPPARLQGDAEFGVGIGPFHPKLPPEMEPSLYSQL</sequence>
<comment type="caution">
    <text evidence="2">The sequence shown here is derived from an EMBL/GenBank/DDBJ whole genome shotgun (WGS) entry which is preliminary data.</text>
</comment>
<organism evidence="2 3">
    <name type="scientific">Eudromia elegans</name>
    <name type="common">Elegant crested-tinamou</name>
    <dbReference type="NCBI Taxonomy" id="8805"/>
    <lineage>
        <taxon>Eukaryota</taxon>
        <taxon>Metazoa</taxon>
        <taxon>Chordata</taxon>
        <taxon>Craniata</taxon>
        <taxon>Vertebrata</taxon>
        <taxon>Euteleostomi</taxon>
        <taxon>Archelosauria</taxon>
        <taxon>Archosauria</taxon>
        <taxon>Dinosauria</taxon>
        <taxon>Saurischia</taxon>
        <taxon>Theropoda</taxon>
        <taxon>Coelurosauria</taxon>
        <taxon>Aves</taxon>
        <taxon>Palaeognathae</taxon>
        <taxon>Tinamiformes</taxon>
        <taxon>Tinamidae</taxon>
        <taxon>Eudromia</taxon>
    </lineage>
</organism>
<name>A0A7K7VQM8_EUDEL</name>
<feature type="region of interest" description="Disordered" evidence="1">
    <location>
        <begin position="1"/>
        <end position="32"/>
    </location>
</feature>
<keyword evidence="3" id="KW-1185">Reference proteome</keyword>
<dbReference type="Proteomes" id="UP000533954">
    <property type="component" value="Unassembled WGS sequence"/>
</dbReference>
<gene>
    <name evidence="2" type="primary">Znf414</name>
    <name evidence="2" type="ORF">EUDELE_R05125</name>
</gene>
<evidence type="ECO:0000313" key="3">
    <source>
        <dbReference type="Proteomes" id="UP000533954"/>
    </source>
</evidence>
<evidence type="ECO:0000256" key="1">
    <source>
        <dbReference type="SAM" id="MobiDB-lite"/>
    </source>
</evidence>
<protein>
    <submittedName>
        <fullName evidence="2">ZN414 protein</fullName>
    </submittedName>
</protein>
<accession>A0A7K7VQM8</accession>
<feature type="compositionally biased region" description="Pro residues" evidence="1">
    <location>
        <begin position="71"/>
        <end position="84"/>
    </location>
</feature>
<feature type="non-terminal residue" evidence="2">
    <location>
        <position position="184"/>
    </location>
</feature>